<dbReference type="PROSITE" id="PS51900">
    <property type="entry name" value="CB"/>
    <property type="match status" value="1"/>
</dbReference>
<dbReference type="InterPro" id="IPR002104">
    <property type="entry name" value="Integrase_catalytic"/>
</dbReference>
<dbReference type="InterPro" id="IPR004107">
    <property type="entry name" value="Integrase_SAM-like_N"/>
</dbReference>
<comment type="caution">
    <text evidence="7">The sequence shown here is derived from an EMBL/GenBank/DDBJ whole genome shotgun (WGS) entry which is preliminary data.</text>
</comment>
<gene>
    <name evidence="7" type="ORF">J2Z28_000915</name>
</gene>
<dbReference type="Gene3D" id="1.10.443.10">
    <property type="entry name" value="Intergrase catalytic core"/>
    <property type="match status" value="1"/>
</dbReference>
<dbReference type="InterPro" id="IPR013762">
    <property type="entry name" value="Integrase-like_cat_sf"/>
</dbReference>
<dbReference type="PROSITE" id="PS51898">
    <property type="entry name" value="TYR_RECOMBINASE"/>
    <property type="match status" value="1"/>
</dbReference>
<evidence type="ECO:0000313" key="8">
    <source>
        <dbReference type="Proteomes" id="UP000810207"/>
    </source>
</evidence>
<dbReference type="Pfam" id="PF00589">
    <property type="entry name" value="Phage_integrase"/>
    <property type="match status" value="1"/>
</dbReference>
<organism evidence="7 8">
    <name type="scientific">Paenibacillus xylanexedens</name>
    <dbReference type="NCBI Taxonomy" id="528191"/>
    <lineage>
        <taxon>Bacteria</taxon>
        <taxon>Bacillati</taxon>
        <taxon>Bacillota</taxon>
        <taxon>Bacilli</taxon>
        <taxon>Bacillales</taxon>
        <taxon>Paenibacillaceae</taxon>
        <taxon>Paenibacillus</taxon>
    </lineage>
</organism>
<evidence type="ECO:0000313" key="7">
    <source>
        <dbReference type="EMBL" id="MBP2244305.1"/>
    </source>
</evidence>
<evidence type="ECO:0000256" key="3">
    <source>
        <dbReference type="ARBA" id="ARBA00023172"/>
    </source>
</evidence>
<proteinExistence type="predicted"/>
<dbReference type="Pfam" id="PF13495">
    <property type="entry name" value="Phage_int_SAM_4"/>
    <property type="match status" value="1"/>
</dbReference>
<keyword evidence="3" id="KW-0233">DNA recombination</keyword>
<dbReference type="InterPro" id="IPR044068">
    <property type="entry name" value="CB"/>
</dbReference>
<dbReference type="EMBL" id="JAGIKV010000002">
    <property type="protein sequence ID" value="MBP2244305.1"/>
    <property type="molecule type" value="Genomic_DNA"/>
</dbReference>
<accession>A0ABS4RPK8</accession>
<feature type="domain" description="Tyr recombinase" evidence="5">
    <location>
        <begin position="127"/>
        <end position="196"/>
    </location>
</feature>
<evidence type="ECO:0000256" key="2">
    <source>
        <dbReference type="ARBA" id="ARBA00023125"/>
    </source>
</evidence>
<name>A0ABS4RPK8_PAEXY</name>
<evidence type="ECO:0000259" key="6">
    <source>
        <dbReference type="PROSITE" id="PS51900"/>
    </source>
</evidence>
<dbReference type="Gene3D" id="1.10.150.130">
    <property type="match status" value="1"/>
</dbReference>
<dbReference type="InterPro" id="IPR011010">
    <property type="entry name" value="DNA_brk_join_enz"/>
</dbReference>
<protein>
    <submittedName>
        <fullName evidence="7">Site-specific recombinase XerD</fullName>
    </submittedName>
</protein>
<dbReference type="SUPFAM" id="SSF56349">
    <property type="entry name" value="DNA breaking-rejoining enzymes"/>
    <property type="match status" value="1"/>
</dbReference>
<dbReference type="InterPro" id="IPR010998">
    <property type="entry name" value="Integrase_recombinase_N"/>
</dbReference>
<evidence type="ECO:0000259" key="5">
    <source>
        <dbReference type="PROSITE" id="PS51898"/>
    </source>
</evidence>
<dbReference type="RefSeq" id="WP_244988088.1">
    <property type="nucleotide sequence ID" value="NZ_CBCSLC010000010.1"/>
</dbReference>
<keyword evidence="1" id="KW-0229">DNA integration</keyword>
<keyword evidence="8" id="KW-1185">Reference proteome</keyword>
<reference evidence="7 8" key="1">
    <citation type="submission" date="2021-03" db="EMBL/GenBank/DDBJ databases">
        <title>Genomic Encyclopedia of Type Strains, Phase IV (KMG-IV): sequencing the most valuable type-strain genomes for metagenomic binning, comparative biology and taxonomic classification.</title>
        <authorList>
            <person name="Goeker M."/>
        </authorList>
    </citation>
    <scope>NUCLEOTIDE SEQUENCE [LARGE SCALE GENOMIC DNA]</scope>
    <source>
        <strain evidence="7 8">DSM 21292</strain>
    </source>
</reference>
<evidence type="ECO:0000256" key="4">
    <source>
        <dbReference type="PROSITE-ProRule" id="PRU01248"/>
    </source>
</evidence>
<feature type="domain" description="Core-binding (CB)" evidence="6">
    <location>
        <begin position="34"/>
        <end position="111"/>
    </location>
</feature>
<evidence type="ECO:0000256" key="1">
    <source>
        <dbReference type="ARBA" id="ARBA00022908"/>
    </source>
</evidence>
<dbReference type="Proteomes" id="UP000810207">
    <property type="component" value="Unassembled WGS sequence"/>
</dbReference>
<keyword evidence="2 4" id="KW-0238">DNA-binding</keyword>
<sequence>MNQFDSEYVQIALELWVESEDLQQWKTSKGSNAWSKEPLQKALTLRGYSRKTIKAYCNQVERFLSSLALKDTDVTSSKVQTYCLGLLEQGISHSSVNQTISAIRFYCKHVLLHPTEIQYIRPKKQIKLPEVMSEKEVAQLLKSVTNLKHKTILFLTYSSGLRVGEVVRLQCSDLDIERQTYCTAGKRSEGSENSSL</sequence>